<dbReference type="InterPro" id="IPR036895">
    <property type="entry name" value="Uracil-DNA_glycosylase-like_sf"/>
</dbReference>
<evidence type="ECO:0000313" key="2">
    <source>
        <dbReference type="EMBL" id="SMX74541.1"/>
    </source>
</evidence>
<dbReference type="Gene3D" id="3.40.470.10">
    <property type="entry name" value="Uracil-DNA glycosylase-like domain"/>
    <property type="match status" value="1"/>
</dbReference>
<reference evidence="3" key="1">
    <citation type="submission" date="2017-03" db="EMBL/GenBank/DDBJ databases">
        <authorList>
            <person name="Monnet C."/>
        </authorList>
    </citation>
    <scope>NUCLEOTIDE SEQUENCE [LARGE SCALE GENOMIC DNA]</scope>
    <source>
        <strain evidence="3">ATCC 49514</strain>
    </source>
</reference>
<accession>A0A2H1IHB7</accession>
<evidence type="ECO:0008006" key="4">
    <source>
        <dbReference type="Google" id="ProtNLM"/>
    </source>
</evidence>
<feature type="compositionally biased region" description="Low complexity" evidence="1">
    <location>
        <begin position="11"/>
        <end position="42"/>
    </location>
</feature>
<evidence type="ECO:0000256" key="1">
    <source>
        <dbReference type="SAM" id="MobiDB-lite"/>
    </source>
</evidence>
<dbReference type="RefSeq" id="WP_101544727.1">
    <property type="nucleotide sequence ID" value="NZ_FXYX01000004.1"/>
</dbReference>
<sequence>MSPTAPLGSESRLPAAWRPWRRPSPLAGARPTPAQLAAAADGPARDDVPPLPGDAESAGLVRLLIVGITACRQVFDRPGAVLGVQPVADESGAPWVPGWPDGVALWALPNPSGLNVHETAATLAQKWREVWAATGAPPASLRG</sequence>
<dbReference type="AlphaFoldDB" id="A0A2H1IHB7"/>
<evidence type="ECO:0000313" key="3">
    <source>
        <dbReference type="Proteomes" id="UP000234382"/>
    </source>
</evidence>
<gene>
    <name evidence="2" type="ORF">BI49514_00937</name>
</gene>
<name>A0A2H1IHB7_9MICO</name>
<dbReference type="Proteomes" id="UP000234382">
    <property type="component" value="Unassembled WGS sequence"/>
</dbReference>
<keyword evidence="3" id="KW-1185">Reference proteome</keyword>
<protein>
    <recommendedName>
        <fullName evidence="4">Uracil DNA glycosylase superfamily protein</fullName>
    </recommendedName>
</protein>
<organism evidence="2 3">
    <name type="scientific">Brevibacterium iodinum ATCC 49514</name>
    <dbReference type="NCBI Taxonomy" id="1255616"/>
    <lineage>
        <taxon>Bacteria</taxon>
        <taxon>Bacillati</taxon>
        <taxon>Actinomycetota</taxon>
        <taxon>Actinomycetes</taxon>
        <taxon>Micrococcales</taxon>
        <taxon>Brevibacteriaceae</taxon>
        <taxon>Brevibacterium</taxon>
    </lineage>
</organism>
<proteinExistence type="predicted"/>
<dbReference type="EMBL" id="FXYX01000004">
    <property type="protein sequence ID" value="SMX74541.1"/>
    <property type="molecule type" value="Genomic_DNA"/>
</dbReference>
<feature type="region of interest" description="Disordered" evidence="1">
    <location>
        <begin position="1"/>
        <end position="53"/>
    </location>
</feature>